<protein>
    <submittedName>
        <fullName evidence="1">Uncharacterized protein</fullName>
    </submittedName>
</protein>
<accession>A0A1J0EUA0</accession>
<sequence length="61" mass="6860">MKLVTEAHDLIGKSVYFQTDHTSYGEGQVIEVHEAQDVVTVLEKDTGARWKGSMDHIEITD</sequence>
<organism evidence="1 2">
    <name type="scientific">Pseudomonas frederiksbergensis</name>
    <dbReference type="NCBI Taxonomy" id="104087"/>
    <lineage>
        <taxon>Bacteria</taxon>
        <taxon>Pseudomonadati</taxon>
        <taxon>Pseudomonadota</taxon>
        <taxon>Gammaproteobacteria</taxon>
        <taxon>Pseudomonadales</taxon>
        <taxon>Pseudomonadaceae</taxon>
        <taxon>Pseudomonas</taxon>
    </lineage>
</organism>
<keyword evidence="1" id="KW-0614">Plasmid</keyword>
<dbReference type="AlphaFoldDB" id="A0A1J0EUA0"/>
<proteinExistence type="predicted"/>
<dbReference type="EMBL" id="CP017887">
    <property type="protein sequence ID" value="APC19479.1"/>
    <property type="molecule type" value="Genomic_DNA"/>
</dbReference>
<dbReference type="GeneID" id="46912029"/>
<dbReference type="Proteomes" id="UP000182567">
    <property type="component" value="Plasmid unnamed1"/>
</dbReference>
<evidence type="ECO:0000313" key="1">
    <source>
        <dbReference type="EMBL" id="APC19479.1"/>
    </source>
</evidence>
<name>A0A1J0EUA0_9PSED</name>
<evidence type="ECO:0000313" key="2">
    <source>
        <dbReference type="Proteomes" id="UP000182567"/>
    </source>
</evidence>
<geneLocation type="plasmid" evidence="1 2">
    <name>unnamed1</name>
</geneLocation>
<dbReference type="RefSeq" id="WP_071555983.1">
    <property type="nucleotide sequence ID" value="NZ_CP017887.1"/>
</dbReference>
<gene>
    <name evidence="1" type="ORF">BLL42_27480</name>
</gene>
<reference evidence="2" key="1">
    <citation type="submission" date="2016-10" db="EMBL/GenBank/DDBJ databases">
        <title>Pseudomonas frederiksbergensis ERGS4:02 complete genome.</title>
        <authorList>
            <person name="Kumar R."/>
            <person name="Acharya V."/>
            <person name="Singh D."/>
        </authorList>
    </citation>
    <scope>NUCLEOTIDE SEQUENCE [LARGE SCALE GENOMIC DNA]</scope>
    <source>
        <strain evidence="2">ERGS4:02</strain>
        <plasmid evidence="2">unnamed1</plasmid>
    </source>
</reference>